<dbReference type="Pfam" id="PF04892">
    <property type="entry name" value="VanZ"/>
    <property type="match status" value="1"/>
</dbReference>
<sequence>MKAKNRKRLRVLGKILFVLYIGFLFYFLIFSDWYGREGTGEYHYNLVLFCEIKRFWLYRDVLGWVSYANLFGNVLIFIPFGFFMPMASRYRSFFLTLFYSFGVSFFVECFQLVTRVGSFDVDDMLLNTFGGVIGYIVFAICNMIRRWHDAKQER</sequence>
<dbReference type="EMBL" id="CYXR01000008">
    <property type="protein sequence ID" value="CUM89641.1"/>
    <property type="molecule type" value="Genomic_DNA"/>
</dbReference>
<feature type="domain" description="VanZ-like" evidence="2">
    <location>
        <begin position="17"/>
        <end position="141"/>
    </location>
</feature>
<evidence type="ECO:0000313" key="6">
    <source>
        <dbReference type="Proteomes" id="UP000095727"/>
    </source>
</evidence>
<dbReference type="Proteomes" id="UP000095362">
    <property type="component" value="Unassembled WGS sequence"/>
</dbReference>
<feature type="transmembrane region" description="Helical" evidence="1">
    <location>
        <begin position="93"/>
        <end position="113"/>
    </location>
</feature>
<feature type="transmembrane region" description="Helical" evidence="1">
    <location>
        <begin position="12"/>
        <end position="30"/>
    </location>
</feature>
<protein>
    <submittedName>
        <fullName evidence="3">Predicted integral membrane protein</fullName>
    </submittedName>
</protein>
<dbReference type="RefSeq" id="WP_055156365.1">
    <property type="nucleotide sequence ID" value="NZ_CYXR01000008.1"/>
</dbReference>
<keyword evidence="1" id="KW-0812">Transmembrane</keyword>
<dbReference type="EMBL" id="CYZK01000007">
    <property type="protein sequence ID" value="CUO09633.1"/>
    <property type="molecule type" value="Genomic_DNA"/>
</dbReference>
<dbReference type="STRING" id="410072.ERS852525_02332"/>
<dbReference type="OrthoDB" id="9805025at2"/>
<dbReference type="InterPro" id="IPR053150">
    <property type="entry name" value="Teicoplanin_resist-assoc"/>
</dbReference>
<dbReference type="PANTHER" id="PTHR36834">
    <property type="entry name" value="MEMBRANE PROTEIN-RELATED"/>
    <property type="match status" value="1"/>
</dbReference>
<evidence type="ECO:0000313" key="5">
    <source>
        <dbReference type="Proteomes" id="UP000095362"/>
    </source>
</evidence>
<dbReference type="AlphaFoldDB" id="A0A173SH39"/>
<keyword evidence="1" id="KW-1133">Transmembrane helix</keyword>
<feature type="transmembrane region" description="Helical" evidence="1">
    <location>
        <begin position="125"/>
        <end position="144"/>
    </location>
</feature>
<evidence type="ECO:0000256" key="1">
    <source>
        <dbReference type="SAM" id="Phobius"/>
    </source>
</evidence>
<name>A0A173SH39_9FIRM</name>
<evidence type="ECO:0000313" key="3">
    <source>
        <dbReference type="EMBL" id="CUM89641.1"/>
    </source>
</evidence>
<dbReference type="Proteomes" id="UP000095727">
    <property type="component" value="Unassembled WGS sequence"/>
</dbReference>
<evidence type="ECO:0000313" key="4">
    <source>
        <dbReference type="EMBL" id="CUO09633.1"/>
    </source>
</evidence>
<dbReference type="InterPro" id="IPR006976">
    <property type="entry name" value="VanZ-like"/>
</dbReference>
<organism evidence="3 6">
    <name type="scientific">Coprococcus comes</name>
    <dbReference type="NCBI Taxonomy" id="410072"/>
    <lineage>
        <taxon>Bacteria</taxon>
        <taxon>Bacillati</taxon>
        <taxon>Bacillota</taxon>
        <taxon>Clostridia</taxon>
        <taxon>Lachnospirales</taxon>
        <taxon>Lachnospiraceae</taxon>
        <taxon>Coprococcus</taxon>
    </lineage>
</organism>
<feature type="transmembrane region" description="Helical" evidence="1">
    <location>
        <begin position="64"/>
        <end position="86"/>
    </location>
</feature>
<reference evidence="5 6" key="1">
    <citation type="submission" date="2015-09" db="EMBL/GenBank/DDBJ databases">
        <authorList>
            <consortium name="Pathogen Informatics"/>
        </authorList>
    </citation>
    <scope>NUCLEOTIDE SEQUENCE [LARGE SCALE GENOMIC DNA]</scope>
    <source>
        <strain evidence="4 5">2789STDY5834866</strain>
        <strain evidence="3 6">2789STDY5834962</strain>
    </source>
</reference>
<gene>
    <name evidence="4" type="ORF">ERS852481_01355</name>
    <name evidence="3" type="ORF">ERS852574_01424</name>
</gene>
<dbReference type="PaxDb" id="410072-ERS852525_02332"/>
<proteinExistence type="predicted"/>
<accession>A0A173SH39</accession>
<keyword evidence="1" id="KW-0472">Membrane</keyword>
<evidence type="ECO:0000259" key="2">
    <source>
        <dbReference type="Pfam" id="PF04892"/>
    </source>
</evidence>
<dbReference type="PANTHER" id="PTHR36834:SF1">
    <property type="entry name" value="INTEGRAL MEMBRANE PROTEIN"/>
    <property type="match status" value="1"/>
</dbReference>